<protein>
    <submittedName>
        <fullName evidence="2">Thermostable hemolysin</fullName>
    </submittedName>
</protein>
<keyword evidence="3" id="KW-1185">Reference proteome</keyword>
<evidence type="ECO:0000313" key="2">
    <source>
        <dbReference type="EMBL" id="QHQ40250.1"/>
    </source>
</evidence>
<dbReference type="InterPro" id="IPR022050">
    <property type="entry name" value="T_hemolysin"/>
</dbReference>
<accession>A0A6P1TFC4</accession>
<dbReference type="EMBL" id="CP047491">
    <property type="protein sequence ID" value="QHQ40250.1"/>
    <property type="molecule type" value="Genomic_DNA"/>
</dbReference>
<reference evidence="2 3" key="1">
    <citation type="submission" date="2020-01" db="EMBL/GenBank/DDBJ databases">
        <title>The possibility of degradation of plastic by Microbulbifer hydrolyticus IRE-31.</title>
        <authorList>
            <person name="Liu L."/>
        </authorList>
    </citation>
    <scope>NUCLEOTIDE SEQUENCE [LARGE SCALE GENOMIC DNA]</scope>
    <source>
        <strain evidence="2 3">IRE-31</strain>
    </source>
</reference>
<dbReference type="OrthoDB" id="7432757at2"/>
<dbReference type="Proteomes" id="UP000464675">
    <property type="component" value="Chromosome"/>
</dbReference>
<dbReference type="Proteomes" id="UP000563601">
    <property type="component" value="Unassembled WGS sequence"/>
</dbReference>
<dbReference type="AlphaFoldDB" id="A0A6P1TFC4"/>
<evidence type="ECO:0000313" key="4">
    <source>
        <dbReference type="Proteomes" id="UP000563601"/>
    </source>
</evidence>
<evidence type="ECO:0000313" key="3">
    <source>
        <dbReference type="Proteomes" id="UP000464675"/>
    </source>
</evidence>
<gene>
    <name evidence="2" type="ORF">GTQ55_15540</name>
    <name evidence="1" type="ORF">HNQ53_002874</name>
</gene>
<name>A0A6P1TFC4_9GAMM</name>
<dbReference type="EMBL" id="JACHHR010000003">
    <property type="protein sequence ID" value="MBB5212649.1"/>
    <property type="molecule type" value="Genomic_DNA"/>
</dbReference>
<evidence type="ECO:0000313" key="1">
    <source>
        <dbReference type="EMBL" id="MBB5212649.1"/>
    </source>
</evidence>
<sequence length="229" mass="25072">METRTNSGARIFAPGVCPGFSLSAAGDEDREAIESYIAATFSETYGARLYHFMPLLLARRNETGLVSALGMRRADTAPLFLEQYLNQPVERALADATGSEVARCDIVEIGNLVSTSRGGSRLLFLMLAELFAAADVTWAIFTATPEVRRLLQKLTGNQFVLCQADGRRLGDRLADWGSYYETKPAVTAINVAEERRALLEHPLARELLQACSGPAQQMASSMREVHPCN</sequence>
<dbReference type="Pfam" id="PF12261">
    <property type="entry name" value="T_hemolysin"/>
    <property type="match status" value="1"/>
</dbReference>
<reference evidence="1 4" key="2">
    <citation type="submission" date="2020-08" db="EMBL/GenBank/DDBJ databases">
        <title>Genomic Encyclopedia of Type Strains, Phase IV (KMG-IV): sequencing the most valuable type-strain genomes for metagenomic binning, comparative biology and taxonomic classification.</title>
        <authorList>
            <person name="Goeker M."/>
        </authorList>
    </citation>
    <scope>NUCLEOTIDE SEQUENCE [LARGE SCALE GENOMIC DNA]</scope>
    <source>
        <strain evidence="1 4">DSM 11525</strain>
    </source>
</reference>
<dbReference type="RefSeq" id="WP_161859548.1">
    <property type="nucleotide sequence ID" value="NZ_JACHHR010000003.1"/>
</dbReference>
<proteinExistence type="predicted"/>
<organism evidence="1 4">
    <name type="scientific">Microbulbifer hydrolyticus</name>
    <dbReference type="NCBI Taxonomy" id="48074"/>
    <lineage>
        <taxon>Bacteria</taxon>
        <taxon>Pseudomonadati</taxon>
        <taxon>Pseudomonadota</taxon>
        <taxon>Gammaproteobacteria</taxon>
        <taxon>Cellvibrionales</taxon>
        <taxon>Microbulbiferaceae</taxon>
        <taxon>Microbulbifer</taxon>
    </lineage>
</organism>